<evidence type="ECO:0000256" key="2">
    <source>
        <dbReference type="ARBA" id="ARBA00006666"/>
    </source>
</evidence>
<evidence type="ECO:0000256" key="9">
    <source>
        <dbReference type="ARBA" id="ARBA00023065"/>
    </source>
</evidence>
<dbReference type="Gene3D" id="1.10.287.70">
    <property type="match status" value="1"/>
</dbReference>
<feature type="transmembrane region" description="Helical" evidence="13">
    <location>
        <begin position="171"/>
        <end position="191"/>
    </location>
</feature>
<sequence length="282" mass="32578">MEIKRKTRTLFLRVAMLIVYLTSGAAIFSALEHDRQSTGAHFASKIDQLKENMTQRFNETMDVLEQYVEELRFLFEKAHRCKYSHNDWSYYQSLYFVGSVTTTIGYGHLAPKTQGGRLFLIFFALFGIPLNLLTLQSIGEHINYGIHLLIKYFEKAAFKRELPTHEHIKCFAINALLITLWIPLGGIMYYYSEREFGWTYLDCVYYCFVALSTIGFGDLVPNEGKEPDSSYERGMWIVRVMYLALGLSLLSSVFTSVLSAAKEIQGVIPCKRDKRCRRPTYI</sequence>
<organism evidence="15 16">
    <name type="scientific">Stylophora pistillata</name>
    <name type="common">Smooth cauliflower coral</name>
    <dbReference type="NCBI Taxonomy" id="50429"/>
    <lineage>
        <taxon>Eukaryota</taxon>
        <taxon>Metazoa</taxon>
        <taxon>Cnidaria</taxon>
        <taxon>Anthozoa</taxon>
        <taxon>Hexacorallia</taxon>
        <taxon>Scleractinia</taxon>
        <taxon>Astrocoeniina</taxon>
        <taxon>Pocilloporidae</taxon>
        <taxon>Stylophora</taxon>
    </lineage>
</organism>
<comment type="similarity">
    <text evidence="2 12">Belongs to the two pore domain potassium channel (TC 1.A.1.8) family.</text>
</comment>
<keyword evidence="9 12" id="KW-0406">Ion transport</keyword>
<dbReference type="PANTHER" id="PTHR11003">
    <property type="entry name" value="POTASSIUM CHANNEL, SUBFAMILY K"/>
    <property type="match status" value="1"/>
</dbReference>
<feature type="transmembrane region" description="Helical" evidence="13">
    <location>
        <begin position="240"/>
        <end position="261"/>
    </location>
</feature>
<evidence type="ECO:0000256" key="11">
    <source>
        <dbReference type="ARBA" id="ARBA00023303"/>
    </source>
</evidence>
<dbReference type="GO" id="GO:0030322">
    <property type="term" value="P:stabilization of membrane potential"/>
    <property type="evidence" value="ECO:0007669"/>
    <property type="project" value="TreeGrafter"/>
</dbReference>
<evidence type="ECO:0000256" key="4">
    <source>
        <dbReference type="ARBA" id="ARBA00022538"/>
    </source>
</evidence>
<dbReference type="SUPFAM" id="SSF81324">
    <property type="entry name" value="Voltage-gated potassium channels"/>
    <property type="match status" value="2"/>
</dbReference>
<dbReference type="PRINTS" id="PR01333">
    <property type="entry name" value="2POREKCHANEL"/>
</dbReference>
<keyword evidence="6" id="KW-0631">Potassium channel</keyword>
<dbReference type="InterPro" id="IPR003092">
    <property type="entry name" value="2pore_dom_K_chnl_TASK"/>
</dbReference>
<evidence type="ECO:0000256" key="6">
    <source>
        <dbReference type="ARBA" id="ARBA00022826"/>
    </source>
</evidence>
<dbReference type="InterPro" id="IPR013099">
    <property type="entry name" value="K_chnl_dom"/>
</dbReference>
<feature type="transmembrane region" description="Helical" evidence="13">
    <location>
        <begin position="203"/>
        <end position="220"/>
    </location>
</feature>
<feature type="domain" description="Potassium channel" evidence="14">
    <location>
        <begin position="85"/>
        <end position="140"/>
    </location>
</feature>
<keyword evidence="8 13" id="KW-1133">Transmembrane helix</keyword>
<dbReference type="PRINTS" id="PR01095">
    <property type="entry name" value="TASKCHANNEL"/>
</dbReference>
<gene>
    <name evidence="15" type="primary">sup-9</name>
    <name evidence="15" type="ORF">AWC38_SpisGene5261</name>
</gene>
<name>A0A2B4SGZ0_STYPI</name>
<dbReference type="GO" id="GO:0015271">
    <property type="term" value="F:outward rectifier potassium channel activity"/>
    <property type="evidence" value="ECO:0007669"/>
    <property type="project" value="TreeGrafter"/>
</dbReference>
<evidence type="ECO:0000256" key="1">
    <source>
        <dbReference type="ARBA" id="ARBA00004141"/>
    </source>
</evidence>
<evidence type="ECO:0000256" key="5">
    <source>
        <dbReference type="ARBA" id="ARBA00022692"/>
    </source>
</evidence>
<evidence type="ECO:0000313" key="16">
    <source>
        <dbReference type="Proteomes" id="UP000225706"/>
    </source>
</evidence>
<dbReference type="OrthoDB" id="5961379at2759"/>
<evidence type="ECO:0000256" key="10">
    <source>
        <dbReference type="ARBA" id="ARBA00023136"/>
    </source>
</evidence>
<proteinExistence type="inferred from homology"/>
<evidence type="ECO:0000259" key="14">
    <source>
        <dbReference type="Pfam" id="PF07885"/>
    </source>
</evidence>
<evidence type="ECO:0000256" key="12">
    <source>
        <dbReference type="RuleBase" id="RU003857"/>
    </source>
</evidence>
<dbReference type="GO" id="GO:0005886">
    <property type="term" value="C:plasma membrane"/>
    <property type="evidence" value="ECO:0007669"/>
    <property type="project" value="TreeGrafter"/>
</dbReference>
<keyword evidence="4" id="KW-0633">Potassium transport</keyword>
<evidence type="ECO:0000256" key="8">
    <source>
        <dbReference type="ARBA" id="ARBA00022989"/>
    </source>
</evidence>
<dbReference type="AlphaFoldDB" id="A0A2B4SGZ0"/>
<keyword evidence="5 12" id="KW-0812">Transmembrane</keyword>
<protein>
    <submittedName>
        <fullName evidence="15">Two pore potassium channel protein sup-9</fullName>
    </submittedName>
</protein>
<keyword evidence="10 13" id="KW-0472">Membrane</keyword>
<dbReference type="EMBL" id="LSMT01000058">
    <property type="protein sequence ID" value="PFX29944.1"/>
    <property type="molecule type" value="Genomic_DNA"/>
</dbReference>
<dbReference type="Proteomes" id="UP000225706">
    <property type="component" value="Unassembled WGS sequence"/>
</dbReference>
<reference evidence="16" key="1">
    <citation type="journal article" date="2017" name="bioRxiv">
        <title>Comparative analysis of the genomes of Stylophora pistillata and Acropora digitifera provides evidence for extensive differences between species of corals.</title>
        <authorList>
            <person name="Voolstra C.R."/>
            <person name="Li Y."/>
            <person name="Liew Y.J."/>
            <person name="Baumgarten S."/>
            <person name="Zoccola D."/>
            <person name="Flot J.-F."/>
            <person name="Tambutte S."/>
            <person name="Allemand D."/>
            <person name="Aranda M."/>
        </authorList>
    </citation>
    <scope>NUCLEOTIDE SEQUENCE [LARGE SCALE GENOMIC DNA]</scope>
</reference>
<feature type="transmembrane region" description="Helical" evidence="13">
    <location>
        <begin position="12"/>
        <end position="31"/>
    </location>
</feature>
<feature type="transmembrane region" description="Helical" evidence="13">
    <location>
        <begin position="88"/>
        <end position="106"/>
    </location>
</feature>
<feature type="transmembrane region" description="Helical" evidence="13">
    <location>
        <begin position="118"/>
        <end position="139"/>
    </location>
</feature>
<dbReference type="GO" id="GO:0022841">
    <property type="term" value="F:potassium ion leak channel activity"/>
    <property type="evidence" value="ECO:0007669"/>
    <property type="project" value="TreeGrafter"/>
</dbReference>
<dbReference type="PANTHER" id="PTHR11003:SF345">
    <property type="entry name" value="TWIK FAMILY OF POTASSIUM CHANNELS PROTEIN 18"/>
    <property type="match status" value="1"/>
</dbReference>
<keyword evidence="7" id="KW-0630">Potassium</keyword>
<dbReference type="STRING" id="50429.A0A2B4SGZ0"/>
<dbReference type="InterPro" id="IPR003280">
    <property type="entry name" value="2pore_dom_K_chnl"/>
</dbReference>
<keyword evidence="3 12" id="KW-0813">Transport</keyword>
<evidence type="ECO:0000256" key="3">
    <source>
        <dbReference type="ARBA" id="ARBA00022448"/>
    </source>
</evidence>
<evidence type="ECO:0000256" key="13">
    <source>
        <dbReference type="SAM" id="Phobius"/>
    </source>
</evidence>
<accession>A0A2B4SGZ0</accession>
<evidence type="ECO:0000313" key="15">
    <source>
        <dbReference type="EMBL" id="PFX29944.1"/>
    </source>
</evidence>
<keyword evidence="11 12" id="KW-0407">Ion channel</keyword>
<comment type="subcellular location">
    <subcellularLocation>
        <location evidence="1">Membrane</location>
        <topology evidence="1">Multi-pass membrane protein</topology>
    </subcellularLocation>
</comment>
<evidence type="ECO:0000256" key="7">
    <source>
        <dbReference type="ARBA" id="ARBA00022958"/>
    </source>
</evidence>
<dbReference type="Pfam" id="PF07885">
    <property type="entry name" value="Ion_trans_2"/>
    <property type="match status" value="2"/>
</dbReference>
<comment type="caution">
    <text evidence="15">The sequence shown here is derived from an EMBL/GenBank/DDBJ whole genome shotgun (WGS) entry which is preliminary data.</text>
</comment>
<keyword evidence="16" id="KW-1185">Reference proteome</keyword>
<feature type="domain" description="Potassium channel" evidence="14">
    <location>
        <begin position="177"/>
        <end position="260"/>
    </location>
</feature>